<reference evidence="2 3" key="1">
    <citation type="journal article" date="2023" name="J. Hered.">
        <title>Chromosome-level genome of the wood stork (Mycteria americana) provides insight into avian chromosome evolution.</title>
        <authorList>
            <person name="Flamio R. Jr."/>
            <person name="Ramstad K.M."/>
        </authorList>
    </citation>
    <scope>NUCLEOTIDE SEQUENCE [LARGE SCALE GENOMIC DNA]</scope>
    <source>
        <strain evidence="2">JAX WOST 10</strain>
    </source>
</reference>
<dbReference type="GO" id="GO:0031012">
    <property type="term" value="C:extracellular matrix"/>
    <property type="evidence" value="ECO:0007669"/>
    <property type="project" value="TreeGrafter"/>
</dbReference>
<sequence>MKVIRGLGNLIYVDMLMELGLLSLKRGCEEGNLITVYLKGSCRERCRVHRDRAKPNRLRLLQGKFCLGKRKQFFTIRTVKHWSKLSGEEALKESFLKAVGVGIGFNLQRIEFNVSPLQLEIGKVYKETKMLLDGDKEEEWMFEEIRLDDHHHVAVALGKQEEFGQKHSDCLYTSAHGMGNKHDELEICVELQGYNFVGIMDGSHGWSVAIKGVQAFQEGQAGKMRRGELPFCVREQLKCMELCLGMDKELAEGLWVRIKERVSQGDIIVGVCYMPPDQKVDQALYRQIASYVQGLILMGDLNHCNICWRDTAGHKQSRRLLESIDNNLLLQVIEDPMRRDALLDLVLATKEALVGDVNVKASLGCSDHEMMEFRILGTGRSAHNPGLEENRLWPPQRC</sequence>
<dbReference type="GO" id="GO:0007508">
    <property type="term" value="P:larval heart development"/>
    <property type="evidence" value="ECO:0007669"/>
    <property type="project" value="TreeGrafter"/>
</dbReference>
<dbReference type="Gene3D" id="3.90.470.20">
    <property type="entry name" value="4'-phosphopantetheinyl transferase domain"/>
    <property type="match status" value="1"/>
</dbReference>
<name>A0AAN7NPN2_MYCAM</name>
<comment type="caution">
    <text evidence="2">The sequence shown here is derived from an EMBL/GenBank/DDBJ whole genome shotgun (WGS) entry which is preliminary data.</text>
</comment>
<dbReference type="PANTHER" id="PTHR33395">
    <property type="entry name" value="TRANSCRIPTASE, PUTATIVE-RELATED-RELATED"/>
    <property type="match status" value="1"/>
</dbReference>
<dbReference type="AlphaFoldDB" id="A0AAN7NPN2"/>
<evidence type="ECO:0000313" key="3">
    <source>
        <dbReference type="Proteomes" id="UP001333110"/>
    </source>
</evidence>
<proteinExistence type="predicted"/>
<dbReference type="Pfam" id="PF14529">
    <property type="entry name" value="Exo_endo_phos_2"/>
    <property type="match status" value="1"/>
</dbReference>
<dbReference type="PANTHER" id="PTHR33395:SF22">
    <property type="entry name" value="REVERSE TRANSCRIPTASE DOMAIN-CONTAINING PROTEIN"/>
    <property type="match status" value="1"/>
</dbReference>
<evidence type="ECO:0000313" key="2">
    <source>
        <dbReference type="EMBL" id="KAK4828701.1"/>
    </source>
</evidence>
<gene>
    <name evidence="2" type="ORF">QYF61_000539</name>
</gene>
<feature type="domain" description="Endonuclease/exonuclease/phosphatase" evidence="1">
    <location>
        <begin position="269"/>
        <end position="370"/>
    </location>
</feature>
<dbReference type="SUPFAM" id="SSF56219">
    <property type="entry name" value="DNase I-like"/>
    <property type="match status" value="1"/>
</dbReference>
<organism evidence="2 3">
    <name type="scientific">Mycteria americana</name>
    <name type="common">Wood stork</name>
    <dbReference type="NCBI Taxonomy" id="33587"/>
    <lineage>
        <taxon>Eukaryota</taxon>
        <taxon>Metazoa</taxon>
        <taxon>Chordata</taxon>
        <taxon>Craniata</taxon>
        <taxon>Vertebrata</taxon>
        <taxon>Euteleostomi</taxon>
        <taxon>Archelosauria</taxon>
        <taxon>Archosauria</taxon>
        <taxon>Dinosauria</taxon>
        <taxon>Saurischia</taxon>
        <taxon>Theropoda</taxon>
        <taxon>Coelurosauria</taxon>
        <taxon>Aves</taxon>
        <taxon>Neognathae</taxon>
        <taxon>Neoaves</taxon>
        <taxon>Aequornithes</taxon>
        <taxon>Ciconiiformes</taxon>
        <taxon>Ciconiidae</taxon>
        <taxon>Mycteria</taxon>
    </lineage>
</organism>
<dbReference type="Gene3D" id="3.60.10.10">
    <property type="entry name" value="Endonuclease/exonuclease/phosphatase"/>
    <property type="match status" value="1"/>
</dbReference>
<keyword evidence="3" id="KW-1185">Reference proteome</keyword>
<evidence type="ECO:0000259" key="1">
    <source>
        <dbReference type="Pfam" id="PF14529"/>
    </source>
</evidence>
<dbReference type="EMBL" id="JAUNZN010000001">
    <property type="protein sequence ID" value="KAK4828701.1"/>
    <property type="molecule type" value="Genomic_DNA"/>
</dbReference>
<dbReference type="InterPro" id="IPR036691">
    <property type="entry name" value="Endo/exonu/phosph_ase_sf"/>
</dbReference>
<dbReference type="Proteomes" id="UP001333110">
    <property type="component" value="Unassembled WGS sequence"/>
</dbReference>
<dbReference type="GO" id="GO:0008897">
    <property type="term" value="F:holo-[acyl-carrier-protein] synthase activity"/>
    <property type="evidence" value="ECO:0007669"/>
    <property type="project" value="InterPro"/>
</dbReference>
<protein>
    <recommendedName>
        <fullName evidence="1">Endonuclease/exonuclease/phosphatase domain-containing protein</fullName>
    </recommendedName>
</protein>
<dbReference type="InterPro" id="IPR037143">
    <property type="entry name" value="4-PPantetheinyl_Trfase_dom_sf"/>
</dbReference>
<dbReference type="InterPro" id="IPR005135">
    <property type="entry name" value="Endo/exonuclease/phosphatase"/>
</dbReference>
<dbReference type="GO" id="GO:0061343">
    <property type="term" value="P:cell adhesion involved in heart morphogenesis"/>
    <property type="evidence" value="ECO:0007669"/>
    <property type="project" value="TreeGrafter"/>
</dbReference>
<dbReference type="SUPFAM" id="SSF56214">
    <property type="entry name" value="4'-phosphopantetheinyl transferase"/>
    <property type="match status" value="1"/>
</dbReference>
<dbReference type="GO" id="GO:0000287">
    <property type="term" value="F:magnesium ion binding"/>
    <property type="evidence" value="ECO:0007669"/>
    <property type="project" value="InterPro"/>
</dbReference>
<accession>A0AAN7NPN2</accession>